<proteinExistence type="predicted"/>
<dbReference type="AlphaFoldDB" id="A0AAD4CKK7"/>
<evidence type="ECO:0000313" key="2">
    <source>
        <dbReference type="EMBL" id="KAF9888240.1"/>
    </source>
</evidence>
<gene>
    <name evidence="2" type="ORF">FE257_008809</name>
</gene>
<reference evidence="2" key="1">
    <citation type="journal article" date="2019" name="Beilstein J. Org. Chem.">
        <title>Nanangenines: drimane sesquiterpenoids as the dominant metabolite cohort of a novel Australian fungus, Aspergillus nanangensis.</title>
        <authorList>
            <person name="Lacey H.J."/>
            <person name="Gilchrist C.L.M."/>
            <person name="Crombie A."/>
            <person name="Kalaitzis J.A."/>
            <person name="Vuong D."/>
            <person name="Rutledge P.J."/>
            <person name="Turner P."/>
            <person name="Pitt J.I."/>
            <person name="Lacey E."/>
            <person name="Chooi Y.H."/>
            <person name="Piggott A.M."/>
        </authorList>
    </citation>
    <scope>NUCLEOTIDE SEQUENCE</scope>
    <source>
        <strain evidence="2">MST-FP2251</strain>
    </source>
</reference>
<dbReference type="EMBL" id="VCAU01000049">
    <property type="protein sequence ID" value="KAF9888240.1"/>
    <property type="molecule type" value="Genomic_DNA"/>
</dbReference>
<reference evidence="2" key="2">
    <citation type="submission" date="2020-02" db="EMBL/GenBank/DDBJ databases">
        <authorList>
            <person name="Gilchrist C.L.M."/>
            <person name="Chooi Y.-H."/>
        </authorList>
    </citation>
    <scope>NUCLEOTIDE SEQUENCE</scope>
    <source>
        <strain evidence="2">MST-FP2251</strain>
    </source>
</reference>
<evidence type="ECO:0000313" key="3">
    <source>
        <dbReference type="Proteomes" id="UP001194746"/>
    </source>
</evidence>
<sequence>MPPRKRPGTKLSPAQERSLVKDYGIQFEGPVLRSQWPSQYNAIYQTIQSIESVKYSEYVERKPSCSWERIRQIKTLNRVHALVRNAFDCRKASLNEDEWRRSTEAHVLRHFDDELECPTCRNRLSIAEFRGVLGEPTRTMCTCNPNETLRVEVSSNTGRPFLMRRGMPAVDESGPVEIGERKPDAIIGIQGNDRIGEILRRLDGIRCSTVQDDLEMLFPFLVLEAKSEVAGPGFQSVEIQTAFPIRALLNIQKSLNEHTKIRRNPLLWFIAFKGDIWKVYGCTPEDRKTKVIQLWHGTILRHDCALQLYLIIDFIYDWAVEVYREEILHCLSPGQVTALGDDRSAEGTIQQVNELYYNNAPSMIVDGSGVCLNEQHDLPPSSDPTLRADVISLSSESSGDMEMMDTNLAVNDETELPVTTEYRRDVSGDAVIRNADEVFFTFHHLMLPETQAEMISILTSVQPNDSIVAAAQHLLNLIGIEEPLVVNGEILSQMEEMWTGSSRRPSPYLSGPILALISFRTYFRPTDWQLLRDISCITASTDAINMLGSIAFDGYDSVVDPSELEISGLTGDAMRPLRAVWGHESTAIAAKDLCLSLEKRALGYDWVTAPEGARYMTQHLQNSRERDLFSKSTEYEPSELKQNNTERRRADSEETALLVPAMPKVLPYGL</sequence>
<feature type="region of interest" description="Disordered" evidence="1">
    <location>
        <begin position="633"/>
        <end position="653"/>
    </location>
</feature>
<name>A0AAD4CKK7_ASPNN</name>
<protein>
    <submittedName>
        <fullName evidence="2">Uncharacterized protein</fullName>
    </submittedName>
</protein>
<keyword evidence="3" id="KW-1185">Reference proteome</keyword>
<dbReference type="Proteomes" id="UP001194746">
    <property type="component" value="Unassembled WGS sequence"/>
</dbReference>
<comment type="caution">
    <text evidence="2">The sequence shown here is derived from an EMBL/GenBank/DDBJ whole genome shotgun (WGS) entry which is preliminary data.</text>
</comment>
<accession>A0AAD4CKK7</accession>
<evidence type="ECO:0000256" key="1">
    <source>
        <dbReference type="SAM" id="MobiDB-lite"/>
    </source>
</evidence>
<organism evidence="2 3">
    <name type="scientific">Aspergillus nanangensis</name>
    <dbReference type="NCBI Taxonomy" id="2582783"/>
    <lineage>
        <taxon>Eukaryota</taxon>
        <taxon>Fungi</taxon>
        <taxon>Dikarya</taxon>
        <taxon>Ascomycota</taxon>
        <taxon>Pezizomycotina</taxon>
        <taxon>Eurotiomycetes</taxon>
        <taxon>Eurotiomycetidae</taxon>
        <taxon>Eurotiales</taxon>
        <taxon>Aspergillaceae</taxon>
        <taxon>Aspergillus</taxon>
        <taxon>Aspergillus subgen. Circumdati</taxon>
    </lineage>
</organism>